<dbReference type="GeneID" id="59336929"/>
<dbReference type="InterPro" id="IPR029063">
    <property type="entry name" value="SAM-dependent_MTases_sf"/>
</dbReference>
<dbReference type="PROSITE" id="PS51679">
    <property type="entry name" value="SAM_MT_C5"/>
    <property type="match status" value="1"/>
</dbReference>
<keyword evidence="4 5" id="KW-0949">S-adenosyl-L-methionine</keyword>
<dbReference type="GO" id="GO:0003677">
    <property type="term" value="F:DNA binding"/>
    <property type="evidence" value="ECO:0007669"/>
    <property type="project" value="TreeGrafter"/>
</dbReference>
<feature type="compositionally biased region" description="Basic and acidic residues" evidence="6">
    <location>
        <begin position="282"/>
        <end position="295"/>
    </location>
</feature>
<dbReference type="GO" id="GO:0003886">
    <property type="term" value="F:DNA (cytosine-5-)-methyltransferase activity"/>
    <property type="evidence" value="ECO:0007669"/>
    <property type="project" value="UniProtKB-EC"/>
</dbReference>
<dbReference type="PANTHER" id="PTHR10629">
    <property type="entry name" value="CYTOSINE-SPECIFIC METHYLTRANSFERASE"/>
    <property type="match status" value="1"/>
</dbReference>
<dbReference type="SUPFAM" id="SSF53335">
    <property type="entry name" value="S-adenosyl-L-methionine-dependent methyltransferases"/>
    <property type="match status" value="1"/>
</dbReference>
<feature type="active site" evidence="5">
    <location>
        <position position="450"/>
    </location>
</feature>
<dbReference type="EC" id="2.1.1.37" evidence="1"/>
<reference evidence="7 8" key="1">
    <citation type="journal article" date="2020" name="Genomics">
        <title>Complete, high-quality genomes from long-read metagenomic sequencing of two wolf lichen thalli reveals enigmatic genome architecture.</title>
        <authorList>
            <person name="McKenzie S.K."/>
            <person name="Walston R.F."/>
            <person name="Allen J.L."/>
        </authorList>
    </citation>
    <scope>NUCLEOTIDE SEQUENCE [LARGE SCALE GENOMIC DNA]</scope>
    <source>
        <strain evidence="7">WasteWater1</strain>
    </source>
</reference>
<comment type="caution">
    <text evidence="7">The sequence shown here is derived from an EMBL/GenBank/DDBJ whole genome shotgun (WGS) entry which is preliminary data.</text>
</comment>
<evidence type="ECO:0000256" key="1">
    <source>
        <dbReference type="ARBA" id="ARBA00011975"/>
    </source>
</evidence>
<evidence type="ECO:0000256" key="5">
    <source>
        <dbReference type="PROSITE-ProRule" id="PRU01016"/>
    </source>
</evidence>
<dbReference type="Pfam" id="PF00145">
    <property type="entry name" value="DNA_methylase"/>
    <property type="match status" value="1"/>
</dbReference>
<evidence type="ECO:0000256" key="4">
    <source>
        <dbReference type="ARBA" id="ARBA00022691"/>
    </source>
</evidence>
<comment type="similarity">
    <text evidence="5">Belongs to the class I-like SAM-binding methyltransferase superfamily. C5-methyltransferase family.</text>
</comment>
<evidence type="ECO:0000256" key="6">
    <source>
        <dbReference type="SAM" id="MobiDB-lite"/>
    </source>
</evidence>
<keyword evidence="2 5" id="KW-0489">Methyltransferase</keyword>
<dbReference type="PRINTS" id="PR00105">
    <property type="entry name" value="C5METTRFRASE"/>
</dbReference>
<dbReference type="Proteomes" id="UP000593566">
    <property type="component" value="Unassembled WGS sequence"/>
</dbReference>
<evidence type="ECO:0000313" key="8">
    <source>
        <dbReference type="Proteomes" id="UP000593566"/>
    </source>
</evidence>
<keyword evidence="8" id="KW-1185">Reference proteome</keyword>
<sequence>MPGFPPVEDGLQYQPNSSDEDGSDCQSSSSEEDWPEHQPATSEDDDSEYHPSLSEEDDLNLSGDDESDDECHRPRKTNNVIHIHQASVTLNDDHLGANTDLEVGTVISKGETLELLDGSFLRITELGFGRPKNSPSVVFKGHLFRPIEEFEDYLPVRFGGSELVWLCAAGEHDSPPEGYLRSGNSKDVLRIRHLDLSNSESASESFLQTRVMGMFIDPRPLVCQWKLVAQLSKSDAKQPERSFQSIMDGSRMRPKAFIALSSQEPFLGGTTAADCSNSQHQLDSDPLRESSDGGRRRPKKFGRATSRNLGKERCRDAGGRYILAPNTNGNRIAKATRNPAIRKYSYHLGMSLAHALNISSAQRSVSEQGIGLRAYTFADAFCGAGGMSIGARDAGLRIEWAFDKDRDAINTYSLNHGNGTCKKMSAESFLESENAYGTSKVDILHLSPPCQGFTLACRGSPRNGERDNECMTYVGKIVGKVGPRIVTFEQVGAVLSKHREFFTTMVHDLTSIGYNVSWRIIQCVDFGLPQRRKRLFMIASCRGEPLPEFPEPTHSHRAYCDGSRSQPWNTFAGAIEDLEDSAPNHVQQNPRRVRPIENWAPPHPPDWPCHDTITSGENWPDHYNGKYVCTVREAACLQGFPADYEFCGKLPATKKQVVNAVPPPVAKAILEEVQRSLARTDASRRS</sequence>
<feature type="region of interest" description="Disordered" evidence="6">
    <location>
        <begin position="269"/>
        <end position="309"/>
    </location>
</feature>
<dbReference type="GO" id="GO:0044027">
    <property type="term" value="P:negative regulation of gene expression via chromosomal CpG island methylation"/>
    <property type="evidence" value="ECO:0007669"/>
    <property type="project" value="TreeGrafter"/>
</dbReference>
<dbReference type="AlphaFoldDB" id="A0A8H6FFY6"/>
<dbReference type="InterPro" id="IPR001525">
    <property type="entry name" value="C5_MeTfrase"/>
</dbReference>
<protein>
    <recommendedName>
        <fullName evidence="1">DNA (cytosine-5-)-methyltransferase</fullName>
        <ecNumber evidence="1">2.1.1.37</ecNumber>
    </recommendedName>
</protein>
<proteinExistence type="inferred from homology"/>
<dbReference type="GO" id="GO:0032259">
    <property type="term" value="P:methylation"/>
    <property type="evidence" value="ECO:0007669"/>
    <property type="project" value="UniProtKB-KW"/>
</dbReference>
<name>A0A8H6FFY6_9LECA</name>
<dbReference type="Gene3D" id="3.40.50.150">
    <property type="entry name" value="Vaccinia Virus protein VP39"/>
    <property type="match status" value="1"/>
</dbReference>
<evidence type="ECO:0000313" key="7">
    <source>
        <dbReference type="EMBL" id="KAF6227092.1"/>
    </source>
</evidence>
<feature type="region of interest" description="Disordered" evidence="6">
    <location>
        <begin position="1"/>
        <end position="78"/>
    </location>
</feature>
<dbReference type="RefSeq" id="XP_037155400.1">
    <property type="nucleotide sequence ID" value="XM_037299399.1"/>
</dbReference>
<dbReference type="InterPro" id="IPR050390">
    <property type="entry name" value="C5-Methyltransferase"/>
</dbReference>
<accession>A0A8H6FFY6</accession>
<evidence type="ECO:0000256" key="2">
    <source>
        <dbReference type="ARBA" id="ARBA00022603"/>
    </source>
</evidence>
<evidence type="ECO:0000256" key="3">
    <source>
        <dbReference type="ARBA" id="ARBA00022679"/>
    </source>
</evidence>
<dbReference type="Gene3D" id="3.90.120.10">
    <property type="entry name" value="DNA Methylase, subunit A, domain 2"/>
    <property type="match status" value="1"/>
</dbReference>
<gene>
    <name evidence="7" type="ORF">HO133_008533</name>
</gene>
<feature type="compositionally biased region" description="Acidic residues" evidence="6">
    <location>
        <begin position="54"/>
        <end position="69"/>
    </location>
</feature>
<keyword evidence="3 5" id="KW-0808">Transferase</keyword>
<dbReference type="PANTHER" id="PTHR10629:SF52">
    <property type="entry name" value="DNA (CYTOSINE-5)-METHYLTRANSFERASE 1"/>
    <property type="match status" value="1"/>
</dbReference>
<dbReference type="GO" id="GO:0005634">
    <property type="term" value="C:nucleus"/>
    <property type="evidence" value="ECO:0007669"/>
    <property type="project" value="TreeGrafter"/>
</dbReference>
<organism evidence="7 8">
    <name type="scientific">Letharia lupina</name>
    <dbReference type="NCBI Taxonomy" id="560253"/>
    <lineage>
        <taxon>Eukaryota</taxon>
        <taxon>Fungi</taxon>
        <taxon>Dikarya</taxon>
        <taxon>Ascomycota</taxon>
        <taxon>Pezizomycotina</taxon>
        <taxon>Lecanoromycetes</taxon>
        <taxon>OSLEUM clade</taxon>
        <taxon>Lecanoromycetidae</taxon>
        <taxon>Lecanorales</taxon>
        <taxon>Lecanorineae</taxon>
        <taxon>Parmeliaceae</taxon>
        <taxon>Letharia</taxon>
    </lineage>
</organism>
<dbReference type="EMBL" id="JACCJB010000005">
    <property type="protein sequence ID" value="KAF6227092.1"/>
    <property type="molecule type" value="Genomic_DNA"/>
</dbReference>